<gene>
    <name evidence="4" type="ORF">PQ465_01295</name>
</gene>
<proteinExistence type="predicted"/>
<evidence type="ECO:0000259" key="3">
    <source>
        <dbReference type="Pfam" id="PF14289"/>
    </source>
</evidence>
<evidence type="ECO:0000256" key="1">
    <source>
        <dbReference type="SAM" id="Coils"/>
    </source>
</evidence>
<dbReference type="Proteomes" id="UP001221558">
    <property type="component" value="Chromosome"/>
</dbReference>
<evidence type="ECO:0000313" key="5">
    <source>
        <dbReference type="Proteomes" id="UP001221558"/>
    </source>
</evidence>
<keyword evidence="2" id="KW-0732">Signal</keyword>
<evidence type="ECO:0000256" key="2">
    <source>
        <dbReference type="SAM" id="SignalP"/>
    </source>
</evidence>
<dbReference type="InterPro" id="IPR036249">
    <property type="entry name" value="Thioredoxin-like_sf"/>
</dbReference>
<keyword evidence="1" id="KW-0175">Coiled coil</keyword>
<dbReference type="EMBL" id="CP117880">
    <property type="protein sequence ID" value="WDF69025.1"/>
    <property type="molecule type" value="Genomic_DNA"/>
</dbReference>
<organism evidence="4 5">
    <name type="scientific">Sphingobacterium oryzagri</name>
    <dbReference type="NCBI Taxonomy" id="3025669"/>
    <lineage>
        <taxon>Bacteria</taxon>
        <taxon>Pseudomonadati</taxon>
        <taxon>Bacteroidota</taxon>
        <taxon>Sphingobacteriia</taxon>
        <taxon>Sphingobacteriales</taxon>
        <taxon>Sphingobacteriaceae</taxon>
        <taxon>Sphingobacterium</taxon>
    </lineage>
</organism>
<sequence length="391" mass="44347">MNKTFLLFVLSLCFFSCGERATTKSADKQESTSIPQLVNVHITGEVALPDSSRIVINTDENTMQPLLTAYVTNNTFTVEGQLEEPNFYNLVVGKQKFKVYLENNKQYQFTGEVSQGKVISGRIVSDSEVMQDFDQMTKALESKKNQLNQQEGAVRAALNNPTTYQAAVEKTAAITAERESYPEQLKMQYINDPQVAAALKLFLIKDEKISRANYKTYNQVLTSVPDSLKGISLYRRVEAKVAQVRDFYENMPNFPDMHPRNVAGDTLNLAQFKDQGTILFVFWGSWNREAKADIALIKSNRAALEKLRITPVYLTWDKDFAAWEKASAALGLGTYNYRLNATDQAFVVTNYAVQKLPHYMLVNAQDLSIINYYFTFPLDGKLINKLKKELH</sequence>
<dbReference type="InterPro" id="IPR025380">
    <property type="entry name" value="DUF4369"/>
</dbReference>
<feature type="domain" description="DUF4369" evidence="3">
    <location>
        <begin position="41"/>
        <end position="116"/>
    </location>
</feature>
<feature type="chain" id="PRO_5047234481" evidence="2">
    <location>
        <begin position="22"/>
        <end position="391"/>
    </location>
</feature>
<dbReference type="Pfam" id="PF14289">
    <property type="entry name" value="DUF4369"/>
    <property type="match status" value="1"/>
</dbReference>
<feature type="signal peptide" evidence="2">
    <location>
        <begin position="1"/>
        <end position="21"/>
    </location>
</feature>
<protein>
    <submittedName>
        <fullName evidence="4">DUF4369 domain-containing protein</fullName>
    </submittedName>
</protein>
<dbReference type="SUPFAM" id="SSF52833">
    <property type="entry name" value="Thioredoxin-like"/>
    <property type="match status" value="1"/>
</dbReference>
<dbReference type="RefSeq" id="WP_274267753.1">
    <property type="nucleotide sequence ID" value="NZ_CP117880.1"/>
</dbReference>
<evidence type="ECO:0000313" key="4">
    <source>
        <dbReference type="EMBL" id="WDF69025.1"/>
    </source>
</evidence>
<keyword evidence="5" id="KW-1185">Reference proteome</keyword>
<feature type="coiled-coil region" evidence="1">
    <location>
        <begin position="130"/>
        <end position="160"/>
    </location>
</feature>
<name>A0ABY7WL36_9SPHI</name>
<reference evidence="4 5" key="1">
    <citation type="submission" date="2023-02" db="EMBL/GenBank/DDBJ databases">
        <title>Genome sequence of Sphingobacterium sp. KACC 22765.</title>
        <authorList>
            <person name="Kim S."/>
            <person name="Heo J."/>
            <person name="Kwon S.-W."/>
        </authorList>
    </citation>
    <scope>NUCLEOTIDE SEQUENCE [LARGE SCALE GENOMIC DNA]</scope>
    <source>
        <strain evidence="4 5">KACC 22765</strain>
    </source>
</reference>
<accession>A0ABY7WL36</accession>
<dbReference type="Gene3D" id="3.40.30.10">
    <property type="entry name" value="Glutaredoxin"/>
    <property type="match status" value="1"/>
</dbReference>